<evidence type="ECO:0000313" key="2">
    <source>
        <dbReference type="Proteomes" id="UP000461288"/>
    </source>
</evidence>
<dbReference type="EMBL" id="WTFN01000027">
    <property type="protein sequence ID" value="MWK56891.1"/>
    <property type="molecule type" value="Genomic_DNA"/>
</dbReference>
<sequence>MIYPMFAMYGIGVDAPGHLVLIRSPGSPDVQRRYPAVLAPRLLSMIGRQDLFVTGDPQTADPTGTYLAEVDTNPPDQGDILQFGVTWTNGPCLVMPLEDGRFVIASGIFVYVSEPEAEEGGPRIQLAGLAVNGNHYPVAISRVGTAIRILYVTRGNANQHAYLLSFDLAAPPFGTVIDLQQGPQYAGSVTWPYVEQDHYNWYTGLIPHVMGAFDYCVFRNADRSNDGTANLFVGVAIGAPFADGGQMMMSGYQVTKGQIGEASFDTFTSGGTLTGTTLTSQTYTSAPVCTTTDMINASGVAANPDDYFFDSTMSTLLLSFETPPVPVFWTNMRRAVEVV</sequence>
<name>A0A7X3H7N5_9GAMM</name>
<proteinExistence type="predicted"/>
<organism evidence="1 2">
    <name type="scientific">Metapseudomonas otitidis</name>
    <dbReference type="NCBI Taxonomy" id="319939"/>
    <lineage>
        <taxon>Bacteria</taxon>
        <taxon>Pseudomonadati</taxon>
        <taxon>Pseudomonadota</taxon>
        <taxon>Gammaproteobacteria</taxon>
        <taxon>Pseudomonadales</taxon>
        <taxon>Pseudomonadaceae</taxon>
        <taxon>Metapseudomonas</taxon>
    </lineage>
</organism>
<gene>
    <name evidence="1" type="ORF">GO594_12965</name>
</gene>
<protein>
    <submittedName>
        <fullName evidence="1">Uncharacterized protein</fullName>
    </submittedName>
</protein>
<dbReference type="AlphaFoldDB" id="A0A7X3H7N5"/>
<accession>A0A7X3H7N5</accession>
<dbReference type="Proteomes" id="UP000461288">
    <property type="component" value="Unassembled WGS sequence"/>
</dbReference>
<evidence type="ECO:0000313" key="1">
    <source>
        <dbReference type="EMBL" id="MWK56891.1"/>
    </source>
</evidence>
<comment type="caution">
    <text evidence="1">The sequence shown here is derived from an EMBL/GenBank/DDBJ whole genome shotgun (WGS) entry which is preliminary data.</text>
</comment>
<reference evidence="1 2" key="1">
    <citation type="submission" date="2019-12" db="EMBL/GenBank/DDBJ databases">
        <title>Draft genome sequence of Pseudomonas otitidis recovered from a chicken carcass.</title>
        <authorList>
            <person name="Vieira T.R."/>
            <person name="Oliviera E.F.C."/>
            <person name="Silva N.M.V."/>
            <person name="Sambrano G.E."/>
            <person name="Cibulski S.P."/>
            <person name="Cardoso M.R.I."/>
        </authorList>
    </citation>
    <scope>NUCLEOTIDE SEQUENCE [LARGE SCALE GENOMIC DNA]</scope>
    <source>
        <strain evidence="1 2">25_K</strain>
    </source>
</reference>
<dbReference type="RefSeq" id="WP_160481018.1">
    <property type="nucleotide sequence ID" value="NZ_WTFN01000027.1"/>
</dbReference>